<evidence type="ECO:0000313" key="1">
    <source>
        <dbReference type="EMBL" id="CEK74825.1"/>
    </source>
</evidence>
<gene>
    <name evidence="1" type="primary">ORF92728</name>
</gene>
<protein>
    <submittedName>
        <fullName evidence="1">Uncharacterized protein</fullName>
    </submittedName>
</protein>
<dbReference type="EMBL" id="HACG01027960">
    <property type="protein sequence ID" value="CEK74825.1"/>
    <property type="molecule type" value="Transcribed_RNA"/>
</dbReference>
<sequence>SMITNSLIHRWSRTQQEDSQNKAVNKWYKMNMGVGMQERIYGLGRLWLLTYTSLEVKKNKE</sequence>
<organism evidence="1">
    <name type="scientific">Arion vulgaris</name>
    <dbReference type="NCBI Taxonomy" id="1028688"/>
    <lineage>
        <taxon>Eukaryota</taxon>
        <taxon>Metazoa</taxon>
        <taxon>Spiralia</taxon>
        <taxon>Lophotrochozoa</taxon>
        <taxon>Mollusca</taxon>
        <taxon>Gastropoda</taxon>
        <taxon>Heterobranchia</taxon>
        <taxon>Euthyneura</taxon>
        <taxon>Panpulmonata</taxon>
        <taxon>Eupulmonata</taxon>
        <taxon>Stylommatophora</taxon>
        <taxon>Helicina</taxon>
        <taxon>Arionoidea</taxon>
        <taxon>Arionidae</taxon>
        <taxon>Arion</taxon>
    </lineage>
</organism>
<dbReference type="AlphaFoldDB" id="A0A0B7A4B4"/>
<proteinExistence type="predicted"/>
<feature type="non-terminal residue" evidence="1">
    <location>
        <position position="1"/>
    </location>
</feature>
<accession>A0A0B7A4B4</accession>
<name>A0A0B7A4B4_9EUPU</name>
<reference evidence="1" key="1">
    <citation type="submission" date="2014-12" db="EMBL/GenBank/DDBJ databases">
        <title>Insight into the proteome of Arion vulgaris.</title>
        <authorList>
            <person name="Aradska J."/>
            <person name="Bulat T."/>
            <person name="Smidak R."/>
            <person name="Sarate P."/>
            <person name="Gangsoo J."/>
            <person name="Sialana F."/>
            <person name="Bilban M."/>
            <person name="Lubec G."/>
        </authorList>
    </citation>
    <scope>NUCLEOTIDE SEQUENCE</scope>
    <source>
        <tissue evidence="1">Skin</tissue>
    </source>
</reference>